<dbReference type="Proteomes" id="UP000050497">
    <property type="component" value="Unassembled WGS sequence"/>
</dbReference>
<gene>
    <name evidence="3" type="ORF">GA0071312_3203</name>
    <name evidence="2" type="ORF">HLUCCO17_05070</name>
</gene>
<feature type="compositionally biased region" description="Basic and acidic residues" evidence="1">
    <location>
        <begin position="974"/>
        <end position="985"/>
    </location>
</feature>
<reference evidence="2 4" key="1">
    <citation type="submission" date="2015-09" db="EMBL/GenBank/DDBJ databases">
        <title>Identification and resolution of microdiversity through metagenomic sequencing of parallel consortia.</title>
        <authorList>
            <person name="Nelson W.C."/>
            <person name="Romine M.F."/>
            <person name="Lindemann S.R."/>
        </authorList>
    </citation>
    <scope>NUCLEOTIDE SEQUENCE [LARGE SCALE GENOMIC DNA]</scope>
    <source>
        <strain evidence="2">HL-109</strain>
    </source>
</reference>
<dbReference type="EMBL" id="FMBM01000002">
    <property type="protein sequence ID" value="SCC82222.1"/>
    <property type="molecule type" value="Genomic_DNA"/>
</dbReference>
<proteinExistence type="predicted"/>
<feature type="compositionally biased region" description="Polar residues" evidence="1">
    <location>
        <begin position="182"/>
        <end position="193"/>
    </location>
</feature>
<protein>
    <submittedName>
        <fullName evidence="2">Uncharacterized protein</fullName>
    </submittedName>
</protein>
<dbReference type="EMBL" id="LJSX01000005">
    <property type="protein sequence ID" value="KPQ11853.1"/>
    <property type="molecule type" value="Genomic_DNA"/>
</dbReference>
<comment type="caution">
    <text evidence="2">The sequence shown here is derived from an EMBL/GenBank/DDBJ whole genome shotgun (WGS) entry which is preliminary data.</text>
</comment>
<feature type="region of interest" description="Disordered" evidence="1">
    <location>
        <begin position="946"/>
        <end position="985"/>
    </location>
</feature>
<keyword evidence="5" id="KW-1185">Reference proteome</keyword>
<reference evidence="3 5" key="2">
    <citation type="submission" date="2016-08" db="EMBL/GenBank/DDBJ databases">
        <authorList>
            <person name="Varghese N."/>
            <person name="Submissions Spin"/>
        </authorList>
    </citation>
    <scope>NUCLEOTIDE SEQUENCE [LARGE SCALE GENOMIC DNA]</scope>
    <source>
        <strain evidence="3 5">HL-109</strain>
    </source>
</reference>
<dbReference type="AlphaFoldDB" id="A0A0P8A326"/>
<name>A0A0P8A326_9HYPH</name>
<evidence type="ECO:0000313" key="4">
    <source>
        <dbReference type="Proteomes" id="UP000050497"/>
    </source>
</evidence>
<sequence length="985" mass="105497">MVSIGPLSPSPVSPHASSTTAFKPAVPTPPQAPTQTPTGTGTTGTGPLAPHFNGSRNDAVAAMTDRAHTALFGNLGQQALAAVTRGPDFSADHALTALRFENRDAFAEMAERHDHAGQRRIAGEVAEVLVQTFTRDGISGVFGYHTMSRGQQDSLLAHAMAAALDEDQIIRSEDRGGYMPASTRNPHTASPQTPERDPFEHAVPDLGPTTGGSENPLGISPQNTRPVEFREFPDQSPIRETPTPSPEQVAAEAELAREALLREGEAGALQEEVGAMHRGRRAVIVEGRARDAIRDEERNLRGGGGLNFETGPLTDPASIAQLFGNLRERADASRADGRADIADAIMRQLSERYRDFAGQAGGGVQGPDSVRDGSGAGGGLLRELEEASRRTGRPLEELVRERAEELRAAGQGEQALELQRAFAHAYPNLAGPTGGRANAPVESSAELNRIRQTDPQELAGEINGAGDLSGYHEEELKAIMLRLLGAQSGSEDITAALERIGRAAPQVANAMAQERFSTEAALIFEMMNLAEISQRIDEKLIAILRDPQSAIESFTPDESAAVQRLMSQHYPELQSPEDIARFLIQMFVNPVSGLKNANALPLVAQEGHHLIVAEFGGGKSVNETLSHKHGDDFIAGGMAEIARVVTEAGGQVLHPNGATAVLVLSPDNVEATLERLDEVFRDLAIGTGDIGPGGEVFKPGIAWFDTGAITDTSIPALEEQFARGRREIDDVKAGRVEEGLYPARGSDVFEPYNPEIHSNVRPLEGTADVPPTGARNAQNEPIRREYDAALEAIRAMPNNEQGLLTQRLIEERFTHATGILNGAASLEAPRDADGRVPEGYVHAQGDMSKLSVLNNQLGWDVGDAAIGHLNAALEAAAAAYPDVTFQKYGGDEWEAIGPRDSAEAAVALIRQYLADVTISFPNPNNPAETWTLHGLGVQIGILDIERDSRTGRAPSDELEHTMGEDKARRGYTLDIRDEQGRPVQP</sequence>
<organism evidence="2 4">
    <name type="scientific">Saliniramus fredricksonii</name>
    <dbReference type="NCBI Taxonomy" id="1653334"/>
    <lineage>
        <taxon>Bacteria</taxon>
        <taxon>Pseudomonadati</taxon>
        <taxon>Pseudomonadota</taxon>
        <taxon>Alphaproteobacteria</taxon>
        <taxon>Hyphomicrobiales</taxon>
        <taxon>Salinarimonadaceae</taxon>
        <taxon>Saliniramus</taxon>
    </lineage>
</organism>
<feature type="region of interest" description="Disordered" evidence="1">
    <location>
        <begin position="357"/>
        <end position="396"/>
    </location>
</feature>
<evidence type="ECO:0000256" key="1">
    <source>
        <dbReference type="SAM" id="MobiDB-lite"/>
    </source>
</evidence>
<feature type="compositionally biased region" description="Basic and acidic residues" evidence="1">
    <location>
        <begin position="946"/>
        <end position="968"/>
    </location>
</feature>
<feature type="region of interest" description="Disordered" evidence="1">
    <location>
        <begin position="752"/>
        <end position="777"/>
    </location>
</feature>
<feature type="compositionally biased region" description="Low complexity" evidence="1">
    <location>
        <begin position="33"/>
        <end position="50"/>
    </location>
</feature>
<feature type="region of interest" description="Disordered" evidence="1">
    <location>
        <begin position="175"/>
        <end position="227"/>
    </location>
</feature>
<feature type="region of interest" description="Disordered" evidence="1">
    <location>
        <begin position="1"/>
        <end position="55"/>
    </location>
</feature>
<evidence type="ECO:0000313" key="5">
    <source>
        <dbReference type="Proteomes" id="UP000182800"/>
    </source>
</evidence>
<accession>A0A0P8A326</accession>
<evidence type="ECO:0000313" key="2">
    <source>
        <dbReference type="EMBL" id="KPQ11853.1"/>
    </source>
</evidence>
<feature type="compositionally biased region" description="Basic and acidic residues" evidence="1">
    <location>
        <begin position="194"/>
        <end position="203"/>
    </location>
</feature>
<feature type="compositionally biased region" description="Basic and acidic residues" evidence="1">
    <location>
        <begin position="382"/>
        <end position="396"/>
    </location>
</feature>
<evidence type="ECO:0000313" key="3">
    <source>
        <dbReference type="EMBL" id="SCC82222.1"/>
    </source>
</evidence>
<dbReference type="Proteomes" id="UP000182800">
    <property type="component" value="Unassembled WGS sequence"/>
</dbReference>